<dbReference type="InterPro" id="IPR027417">
    <property type="entry name" value="P-loop_NTPase"/>
</dbReference>
<evidence type="ECO:0000256" key="3">
    <source>
        <dbReference type="ARBA" id="ARBA00023175"/>
    </source>
</evidence>
<accession>A0A024TWA3</accession>
<feature type="binding site" evidence="5">
    <location>
        <begin position="640"/>
        <end position="647"/>
    </location>
    <ligand>
        <name>ATP</name>
        <dbReference type="ChEBI" id="CHEBI:30616"/>
    </ligand>
</feature>
<feature type="region of interest" description="Disordered" evidence="6">
    <location>
        <begin position="164"/>
        <end position="204"/>
    </location>
</feature>
<dbReference type="PANTHER" id="PTHR47970:SF12">
    <property type="entry name" value="KINESIN FAMILY MEMBER 11"/>
    <property type="match status" value="1"/>
</dbReference>
<feature type="compositionally biased region" description="Low complexity" evidence="6">
    <location>
        <begin position="140"/>
        <end position="149"/>
    </location>
</feature>
<evidence type="ECO:0000256" key="1">
    <source>
        <dbReference type="ARBA" id="ARBA00004245"/>
    </source>
</evidence>
<evidence type="ECO:0000256" key="2">
    <source>
        <dbReference type="ARBA" id="ARBA00022490"/>
    </source>
</evidence>
<dbReference type="GO" id="GO:0005876">
    <property type="term" value="C:spindle microtubule"/>
    <property type="evidence" value="ECO:0007669"/>
    <property type="project" value="TreeGrafter"/>
</dbReference>
<evidence type="ECO:0000313" key="8">
    <source>
        <dbReference type="EMBL" id="ETV98405.1"/>
    </source>
</evidence>
<dbReference type="GO" id="GO:0005524">
    <property type="term" value="F:ATP binding"/>
    <property type="evidence" value="ECO:0007669"/>
    <property type="project" value="UniProtKB-UniRule"/>
</dbReference>
<dbReference type="InterPro" id="IPR001752">
    <property type="entry name" value="Kinesin_motor_dom"/>
</dbReference>
<dbReference type="GO" id="GO:0090307">
    <property type="term" value="P:mitotic spindle assembly"/>
    <property type="evidence" value="ECO:0007669"/>
    <property type="project" value="TreeGrafter"/>
</dbReference>
<keyword evidence="4" id="KW-0206">Cytoskeleton</keyword>
<feature type="region of interest" description="Disordered" evidence="6">
    <location>
        <begin position="934"/>
        <end position="960"/>
    </location>
</feature>
<keyword evidence="5" id="KW-0547">Nucleotide-binding</keyword>
<comment type="similarity">
    <text evidence="5">Belongs to the TRAFAC class myosin-kinesin ATPase superfamily. Kinesin family.</text>
</comment>
<dbReference type="SMART" id="SM00129">
    <property type="entry name" value="KISc"/>
    <property type="match status" value="1"/>
</dbReference>
<dbReference type="OrthoDB" id="75362at2759"/>
<evidence type="ECO:0000256" key="6">
    <source>
        <dbReference type="SAM" id="MobiDB-lite"/>
    </source>
</evidence>
<evidence type="ECO:0000256" key="5">
    <source>
        <dbReference type="PROSITE-ProRule" id="PRU00283"/>
    </source>
</evidence>
<dbReference type="PANTHER" id="PTHR47970">
    <property type="entry name" value="KINESIN-LIKE PROTEIN KIF11"/>
    <property type="match status" value="1"/>
</dbReference>
<dbReference type="Pfam" id="PF00225">
    <property type="entry name" value="Kinesin"/>
    <property type="match status" value="1"/>
</dbReference>
<dbReference type="VEuPathDB" id="FungiDB:H310_08572"/>
<feature type="domain" description="Kinesin motor" evidence="7">
    <location>
        <begin position="557"/>
        <end position="929"/>
    </location>
</feature>
<dbReference type="Gene3D" id="3.40.850.10">
    <property type="entry name" value="Kinesin motor domain"/>
    <property type="match status" value="1"/>
</dbReference>
<dbReference type="PROSITE" id="PS50067">
    <property type="entry name" value="KINESIN_MOTOR_2"/>
    <property type="match status" value="1"/>
</dbReference>
<proteinExistence type="inferred from homology"/>
<dbReference type="GO" id="GO:0008017">
    <property type="term" value="F:microtubule binding"/>
    <property type="evidence" value="ECO:0007669"/>
    <property type="project" value="InterPro"/>
</dbReference>
<feature type="region of interest" description="Disordered" evidence="6">
    <location>
        <begin position="696"/>
        <end position="719"/>
    </location>
</feature>
<dbReference type="InterPro" id="IPR036961">
    <property type="entry name" value="Kinesin_motor_dom_sf"/>
</dbReference>
<dbReference type="InterPro" id="IPR047149">
    <property type="entry name" value="KIF11-like"/>
</dbReference>
<organism evidence="8">
    <name type="scientific">Aphanomyces invadans</name>
    <dbReference type="NCBI Taxonomy" id="157072"/>
    <lineage>
        <taxon>Eukaryota</taxon>
        <taxon>Sar</taxon>
        <taxon>Stramenopiles</taxon>
        <taxon>Oomycota</taxon>
        <taxon>Saprolegniomycetes</taxon>
        <taxon>Saprolegniales</taxon>
        <taxon>Verrucalvaceae</taxon>
        <taxon>Aphanomyces</taxon>
    </lineage>
</organism>
<dbReference type="SUPFAM" id="SSF63825">
    <property type="entry name" value="YWTD domain"/>
    <property type="match status" value="1"/>
</dbReference>
<feature type="compositionally biased region" description="Polar residues" evidence="6">
    <location>
        <begin position="164"/>
        <end position="174"/>
    </location>
</feature>
<gene>
    <name evidence="8" type="ORF">H310_08572</name>
</gene>
<dbReference type="GO" id="GO:0051231">
    <property type="term" value="P:spindle elongation"/>
    <property type="evidence" value="ECO:0007669"/>
    <property type="project" value="TreeGrafter"/>
</dbReference>
<dbReference type="EMBL" id="KI913969">
    <property type="protein sequence ID" value="ETV98405.1"/>
    <property type="molecule type" value="Genomic_DNA"/>
</dbReference>
<feature type="region of interest" description="Disordered" evidence="6">
    <location>
        <begin position="124"/>
        <end position="149"/>
    </location>
</feature>
<dbReference type="SUPFAM" id="SSF52540">
    <property type="entry name" value="P-loop containing nucleoside triphosphate hydrolases"/>
    <property type="match status" value="1"/>
</dbReference>
<dbReference type="GeneID" id="20085622"/>
<protein>
    <recommendedName>
        <fullName evidence="7">Kinesin motor domain-containing protein</fullName>
    </recommendedName>
</protein>
<comment type="subcellular location">
    <subcellularLocation>
        <location evidence="1">Cytoplasm</location>
        <location evidence="1">Cytoskeleton</location>
    </subcellularLocation>
</comment>
<keyword evidence="2" id="KW-0963">Cytoplasm</keyword>
<dbReference type="RefSeq" id="XP_008872602.1">
    <property type="nucleotide sequence ID" value="XM_008874380.1"/>
</dbReference>
<evidence type="ECO:0000256" key="4">
    <source>
        <dbReference type="ARBA" id="ARBA00023212"/>
    </source>
</evidence>
<dbReference type="GO" id="GO:0007018">
    <property type="term" value="P:microtubule-based movement"/>
    <property type="evidence" value="ECO:0007669"/>
    <property type="project" value="InterPro"/>
</dbReference>
<keyword evidence="3 5" id="KW-0505">Motor protein</keyword>
<dbReference type="SUPFAM" id="SSF69304">
    <property type="entry name" value="Tricorn protease N-terminal domain"/>
    <property type="match status" value="1"/>
</dbReference>
<dbReference type="GO" id="GO:0072686">
    <property type="term" value="C:mitotic spindle"/>
    <property type="evidence" value="ECO:0007669"/>
    <property type="project" value="TreeGrafter"/>
</dbReference>
<sequence length="1182" mass="130481">MATVTIKSHVEVQDAAGATMHRRPLRKHQQAVASLASLHANLFNVHEPDILDLRDSGVTDYSHEFLHHDSDSDWVVLEWDDIMHPHARYVQIKLLLRQKRTFQEPPPTTGLSSKPSIVRSMHGNLVMYGPPTTRASNAQSSTSSLDYSGTSTHGVDDAFTLDSMNDSEAASPTNSRRRPSWTLSQSSFDKDTLNGVESNASAHTDNDQNALDAVVLRCRSFTHFDLAFLDGKHSNGRLYWVDQVQGDLGYVDLDSNECFVLLERRRHPSHIKVVGRCAVFIEAGSDDSSDGGSISCMNLDTNEVSVVVARLSHPVGLCAMNKTWLAFGQCVASARGRVLTLSAICNVTLAMRCPEPDSEPRVRHLVTTALTSNAVEPTAMSVSESGVLCVGFSTTSSHVSTTTGALFIWIPSRKCTATDVFEYTVAMSIELATPHSVRDVVGHPSWPFFYFCMADDRAMAHAPALGQVDLRSSHPALLLDTERFIPSMCMAGTTDRLYYCARASSTVNITYAFDICEPSHGLPRQARATNGLTDTSNCVETNVSHDRSRVEDGQVKKIQVILRSRPLLPHELDRGVRSVVTCQGSNVHVAPVRTYQVPKHYRFDTVYGPDATQQELYQTSILPLIHRVLQGYKCTVCAYGQTGSGKTHSMEGSKAEPGMISQSLSTIFDELRGKLDSRVRMSHVEIYNEELTDLLSTSSQRRRRGERHPQKGCHRDHGRKAARAKLRGLASTTTFEQPSGDVDEIVDNDVDVAKLSIARHPCHGVFVQGLEEITIQSAADAETLLERSFHCRQKAATLCNKLSSRSHSILTVHTEVTQLESGEPCVSYGQLRLVDLSGSENYDRAGAQKERQQEAANIGHGLLALGRVIRALVEKWPHVPYRESKLTRLLEDSLGGTAMTMLLLAVSPGDEALEETLNTLNYATIAKRVTTRPTKSSSSTKLEKMAGSLPDCKSQPTLSSAPTVISPWQGRVPIRSSKADLKRLIRATDRAIHVPTSEWTENIVHDNERRLTKKASQILSAIFAKFDSKKGGVLYKHDVQKVYHDLFQLPKAAAPDKLLLDDFLAKFEQVLATNPMVARHVFTSQGYTLNMEKARPGTAADPMAVDRYNSQVSAPPCSTRMPSPSVTSEPNAHIQEIGAPVGNFRGLRDMRKKKMSTRPSSAPIHREMAHGYHQFTDRIVTR</sequence>
<keyword evidence="5" id="KW-0067">ATP-binding</keyword>
<dbReference type="GO" id="GO:0008574">
    <property type="term" value="F:plus-end-directed microtubule motor activity"/>
    <property type="evidence" value="ECO:0007669"/>
    <property type="project" value="TreeGrafter"/>
</dbReference>
<reference evidence="8" key="1">
    <citation type="submission" date="2013-12" db="EMBL/GenBank/DDBJ databases">
        <title>The Genome Sequence of Aphanomyces invadans NJM9701.</title>
        <authorList>
            <consortium name="The Broad Institute Genomics Platform"/>
            <person name="Russ C."/>
            <person name="Tyler B."/>
            <person name="van West P."/>
            <person name="Dieguez-Uribeondo J."/>
            <person name="Young S.K."/>
            <person name="Zeng Q."/>
            <person name="Gargeya S."/>
            <person name="Fitzgerald M."/>
            <person name="Abouelleil A."/>
            <person name="Alvarado L."/>
            <person name="Chapman S.B."/>
            <person name="Gainer-Dewar J."/>
            <person name="Goldberg J."/>
            <person name="Griggs A."/>
            <person name="Gujja S."/>
            <person name="Hansen M."/>
            <person name="Howarth C."/>
            <person name="Imamovic A."/>
            <person name="Ireland A."/>
            <person name="Larimer J."/>
            <person name="McCowan C."/>
            <person name="Murphy C."/>
            <person name="Pearson M."/>
            <person name="Poon T.W."/>
            <person name="Priest M."/>
            <person name="Roberts A."/>
            <person name="Saif S."/>
            <person name="Shea T."/>
            <person name="Sykes S."/>
            <person name="Wortman J."/>
            <person name="Nusbaum C."/>
            <person name="Birren B."/>
        </authorList>
    </citation>
    <scope>NUCLEOTIDE SEQUENCE [LARGE SCALE GENOMIC DNA]</scope>
    <source>
        <strain evidence="8">NJM9701</strain>
    </source>
</reference>
<feature type="compositionally biased region" description="Polar residues" evidence="6">
    <location>
        <begin position="195"/>
        <end position="204"/>
    </location>
</feature>
<dbReference type="eggNOG" id="KOG0243">
    <property type="taxonomic scope" value="Eukaryota"/>
</dbReference>
<name>A0A024TWA3_9STRA</name>
<dbReference type="PRINTS" id="PR00380">
    <property type="entry name" value="KINESINHEAVY"/>
</dbReference>
<dbReference type="AlphaFoldDB" id="A0A024TWA3"/>
<dbReference type="STRING" id="157072.A0A024TWA3"/>
<evidence type="ECO:0000259" key="7">
    <source>
        <dbReference type="PROSITE" id="PS50067"/>
    </source>
</evidence>